<feature type="domain" description="Peptidase S11 D-alanyl-D-alanine carboxypeptidase A N-terminal" evidence="12">
    <location>
        <begin position="107"/>
        <end position="289"/>
    </location>
</feature>
<keyword evidence="13" id="KW-0645">Protease</keyword>
<keyword evidence="5" id="KW-0573">Peptidoglycan synthesis</keyword>
<keyword evidence="11" id="KW-0812">Transmembrane</keyword>
<evidence type="ECO:0000313" key="14">
    <source>
        <dbReference type="Proteomes" id="UP000469545"/>
    </source>
</evidence>
<feature type="active site" description="Acyl-ester intermediate" evidence="7">
    <location>
        <position position="112"/>
    </location>
</feature>
<evidence type="ECO:0000256" key="2">
    <source>
        <dbReference type="ARBA" id="ARBA00022729"/>
    </source>
</evidence>
<dbReference type="SUPFAM" id="SSF56601">
    <property type="entry name" value="beta-lactamase/transpeptidase-like"/>
    <property type="match status" value="1"/>
</dbReference>
<evidence type="ECO:0000256" key="9">
    <source>
        <dbReference type="RuleBase" id="RU004016"/>
    </source>
</evidence>
<feature type="active site" evidence="7">
    <location>
        <position position="176"/>
    </location>
</feature>
<evidence type="ECO:0000256" key="1">
    <source>
        <dbReference type="ARBA" id="ARBA00007164"/>
    </source>
</evidence>
<organism evidence="13 14">
    <name type="scientific">Streptomyces coelicoflavus</name>
    <dbReference type="NCBI Taxonomy" id="285562"/>
    <lineage>
        <taxon>Bacteria</taxon>
        <taxon>Bacillati</taxon>
        <taxon>Actinomycetota</taxon>
        <taxon>Actinomycetes</taxon>
        <taxon>Kitasatosporales</taxon>
        <taxon>Streptomycetaceae</taxon>
        <taxon>Streptomyces</taxon>
    </lineage>
</organism>
<dbReference type="Pfam" id="PF00768">
    <property type="entry name" value="Peptidase_S11"/>
    <property type="match status" value="1"/>
</dbReference>
<dbReference type="GO" id="GO:0006508">
    <property type="term" value="P:proteolysis"/>
    <property type="evidence" value="ECO:0007669"/>
    <property type="project" value="InterPro"/>
</dbReference>
<keyword evidence="14" id="KW-1185">Reference proteome</keyword>
<dbReference type="PANTHER" id="PTHR21581">
    <property type="entry name" value="D-ALANYL-D-ALANINE CARBOXYPEPTIDASE"/>
    <property type="match status" value="1"/>
</dbReference>
<dbReference type="InterPro" id="IPR018044">
    <property type="entry name" value="Peptidase_S11"/>
</dbReference>
<evidence type="ECO:0000256" key="8">
    <source>
        <dbReference type="PIRSR" id="PIRSR618044-2"/>
    </source>
</evidence>
<name>A0A6N9UFQ9_9ACTN</name>
<keyword evidence="4" id="KW-0133">Cell shape</keyword>
<evidence type="ECO:0000256" key="4">
    <source>
        <dbReference type="ARBA" id="ARBA00022960"/>
    </source>
</evidence>
<evidence type="ECO:0000259" key="12">
    <source>
        <dbReference type="Pfam" id="PF00768"/>
    </source>
</evidence>
<dbReference type="AlphaFoldDB" id="A0A6N9UFQ9"/>
<feature type="compositionally biased region" description="Basic and acidic residues" evidence="10">
    <location>
        <begin position="1"/>
        <end position="10"/>
    </location>
</feature>
<protein>
    <submittedName>
        <fullName evidence="13">D-alanyl-D-alanine carboxypeptidase</fullName>
    </submittedName>
</protein>
<dbReference type="RefSeq" id="WP_164138104.1">
    <property type="nucleotide sequence ID" value="NZ_JAAGMB010000005.1"/>
</dbReference>
<keyword evidence="13" id="KW-0121">Carboxypeptidase</keyword>
<keyword evidence="11" id="KW-0472">Membrane</keyword>
<dbReference type="InterPro" id="IPR012338">
    <property type="entry name" value="Beta-lactam/transpept-like"/>
</dbReference>
<evidence type="ECO:0000256" key="11">
    <source>
        <dbReference type="SAM" id="Phobius"/>
    </source>
</evidence>
<proteinExistence type="inferred from homology"/>
<sequence length="357" mass="36750">MRPVPERGEQDGSPAPPSASRLPHRLRRRPALLAAGATALVTLVTLGSVLSVRGSADDAPSAAGVDGGRPGTSLTGSLPWPDEGQAAVLVEGFGPRGAPGVHGPGRPVPIASVTKVMTAYVILRDHPLRGDASGPLITVDDEAANESFSGAESTVEVRPGQRLSQRRLLELMLVPSGNNIARLLARWDAGSQESFVARMNRAADDLGMDDTTYTGASGIESTTTSTAADQLKLARQVMRDDVFRSVASLPRTAAAVGSGTIPNSNELLNTPGVIGIKTGSSTPAGGALMWAVDVADRSGRRHLALGVVLHQRAGTSPQEGLRAVFDASRALVEAVRHRVAAAGPATASATDAPSGTR</sequence>
<dbReference type="PRINTS" id="PR00725">
    <property type="entry name" value="DADACBPTASE1"/>
</dbReference>
<keyword evidence="3" id="KW-0378">Hydrolase</keyword>
<evidence type="ECO:0000256" key="5">
    <source>
        <dbReference type="ARBA" id="ARBA00022984"/>
    </source>
</evidence>
<dbReference type="GO" id="GO:0008360">
    <property type="term" value="P:regulation of cell shape"/>
    <property type="evidence" value="ECO:0007669"/>
    <property type="project" value="UniProtKB-KW"/>
</dbReference>
<dbReference type="GO" id="GO:0071555">
    <property type="term" value="P:cell wall organization"/>
    <property type="evidence" value="ECO:0007669"/>
    <property type="project" value="UniProtKB-KW"/>
</dbReference>
<feature type="active site" description="Proton acceptor" evidence="7">
    <location>
        <position position="115"/>
    </location>
</feature>
<dbReference type="EMBL" id="JAAGMB010000005">
    <property type="protein sequence ID" value="NEB15040.1"/>
    <property type="molecule type" value="Genomic_DNA"/>
</dbReference>
<dbReference type="Gene3D" id="3.40.710.10">
    <property type="entry name" value="DD-peptidase/beta-lactamase superfamily"/>
    <property type="match status" value="1"/>
</dbReference>
<dbReference type="PANTHER" id="PTHR21581:SF33">
    <property type="entry name" value="D-ALANYL-D-ALANINE CARBOXYPEPTIDASE DACB"/>
    <property type="match status" value="1"/>
</dbReference>
<dbReference type="Proteomes" id="UP000469545">
    <property type="component" value="Unassembled WGS sequence"/>
</dbReference>
<keyword evidence="11" id="KW-1133">Transmembrane helix</keyword>
<feature type="binding site" evidence="8">
    <location>
        <position position="277"/>
    </location>
    <ligand>
        <name>substrate</name>
    </ligand>
</feature>
<evidence type="ECO:0000256" key="7">
    <source>
        <dbReference type="PIRSR" id="PIRSR618044-1"/>
    </source>
</evidence>
<keyword evidence="2" id="KW-0732">Signal</keyword>
<feature type="transmembrane region" description="Helical" evidence="11">
    <location>
        <begin position="31"/>
        <end position="52"/>
    </location>
</feature>
<accession>A0A6N9UFQ9</accession>
<dbReference type="GO" id="GO:0009252">
    <property type="term" value="P:peptidoglycan biosynthetic process"/>
    <property type="evidence" value="ECO:0007669"/>
    <property type="project" value="UniProtKB-KW"/>
</dbReference>
<comment type="caution">
    <text evidence="13">The sequence shown here is derived from an EMBL/GenBank/DDBJ whole genome shotgun (WGS) entry which is preliminary data.</text>
</comment>
<feature type="region of interest" description="Disordered" evidence="10">
    <location>
        <begin position="1"/>
        <end position="24"/>
    </location>
</feature>
<keyword evidence="6" id="KW-0961">Cell wall biogenesis/degradation</keyword>
<evidence type="ECO:0000256" key="6">
    <source>
        <dbReference type="ARBA" id="ARBA00023316"/>
    </source>
</evidence>
<dbReference type="InterPro" id="IPR001967">
    <property type="entry name" value="Peptidase_S11_N"/>
</dbReference>
<reference evidence="13 14" key="1">
    <citation type="submission" date="2020-01" db="EMBL/GenBank/DDBJ databases">
        <title>Insect and environment-associated Actinomycetes.</title>
        <authorList>
            <person name="Currrie C."/>
            <person name="Chevrette M."/>
            <person name="Carlson C."/>
            <person name="Stubbendieck R."/>
            <person name="Wendt-Pienkowski E."/>
        </authorList>
    </citation>
    <scope>NUCLEOTIDE SEQUENCE [LARGE SCALE GENOMIC DNA]</scope>
    <source>
        <strain evidence="13 14">SID14172</strain>
    </source>
</reference>
<gene>
    <name evidence="13" type="ORF">G3I46_00655</name>
</gene>
<feature type="region of interest" description="Disordered" evidence="10">
    <location>
        <begin position="55"/>
        <end position="81"/>
    </location>
</feature>
<comment type="similarity">
    <text evidence="1 9">Belongs to the peptidase S11 family.</text>
</comment>
<dbReference type="GO" id="GO:0009002">
    <property type="term" value="F:serine-type D-Ala-D-Ala carboxypeptidase activity"/>
    <property type="evidence" value="ECO:0007669"/>
    <property type="project" value="InterPro"/>
</dbReference>
<evidence type="ECO:0000256" key="3">
    <source>
        <dbReference type="ARBA" id="ARBA00022801"/>
    </source>
</evidence>
<evidence type="ECO:0000313" key="13">
    <source>
        <dbReference type="EMBL" id="NEB15040.1"/>
    </source>
</evidence>
<evidence type="ECO:0000256" key="10">
    <source>
        <dbReference type="SAM" id="MobiDB-lite"/>
    </source>
</evidence>